<dbReference type="RefSeq" id="WP_324689500.1">
    <property type="nucleotide sequence ID" value="NZ_BAABCR010000015.1"/>
</dbReference>
<organism evidence="1 2">
    <name type="scientific">Flavobacterium cheonhonense</name>
    <dbReference type="NCBI Taxonomy" id="706185"/>
    <lineage>
        <taxon>Bacteria</taxon>
        <taxon>Pseudomonadati</taxon>
        <taxon>Bacteroidota</taxon>
        <taxon>Flavobacteriia</taxon>
        <taxon>Flavobacteriales</taxon>
        <taxon>Flavobacteriaceae</taxon>
        <taxon>Flavobacterium</taxon>
    </lineage>
</organism>
<comment type="caution">
    <text evidence="1">The sequence shown here is derived from an EMBL/GenBank/DDBJ whole genome shotgun (WGS) entry which is preliminary data.</text>
</comment>
<dbReference type="InterPro" id="IPR008969">
    <property type="entry name" value="CarboxyPept-like_regulatory"/>
</dbReference>
<gene>
    <name evidence="1" type="ORF">GCM10022386_18470</name>
</gene>
<keyword evidence="2" id="KW-1185">Reference proteome</keyword>
<dbReference type="Pfam" id="PF13715">
    <property type="entry name" value="CarbopepD_reg_2"/>
    <property type="match status" value="1"/>
</dbReference>
<dbReference type="EMBL" id="BAABCR010000015">
    <property type="protein sequence ID" value="GAA4034083.1"/>
    <property type="molecule type" value="Genomic_DNA"/>
</dbReference>
<evidence type="ECO:0000313" key="2">
    <source>
        <dbReference type="Proteomes" id="UP001500968"/>
    </source>
</evidence>
<sequence>MKRIGLLTFLIFNMNLVIGQVTRGEAERNEVKGVVVDENNKPIPYVNIWVENENVGTTSEEDGTFSLSVSETKKICFSALGYEAKILLATNVKSVVLYPKALELNEVVIEKRKGTQEIVIGDFSGIKLNSGVTNTGQDNVHVWAKKIETSAIVKAHPFIKTIEFVTQSRLKNVLLRIRIFKENNNGLPLEDLVEEDILVPIKKGQKNNLVDLIKYNIKIPEEGLVIGFEYLKLEQNKFEFDITSKDNKQTQKAYRYEPSIKGFFPGGETLLILNHDGSPRSKGYGNVEIALKIKLSN</sequence>
<dbReference type="SUPFAM" id="SSF49464">
    <property type="entry name" value="Carboxypeptidase regulatory domain-like"/>
    <property type="match status" value="1"/>
</dbReference>
<name>A0ABP7U0Q3_9FLAO</name>
<dbReference type="Gene3D" id="2.60.40.1120">
    <property type="entry name" value="Carboxypeptidase-like, regulatory domain"/>
    <property type="match status" value="1"/>
</dbReference>
<dbReference type="Proteomes" id="UP001500968">
    <property type="component" value="Unassembled WGS sequence"/>
</dbReference>
<reference evidence="2" key="1">
    <citation type="journal article" date="2019" name="Int. J. Syst. Evol. Microbiol.">
        <title>The Global Catalogue of Microorganisms (GCM) 10K type strain sequencing project: providing services to taxonomists for standard genome sequencing and annotation.</title>
        <authorList>
            <consortium name="The Broad Institute Genomics Platform"/>
            <consortium name="The Broad Institute Genome Sequencing Center for Infectious Disease"/>
            <person name="Wu L."/>
            <person name="Ma J."/>
        </authorList>
    </citation>
    <scope>NUCLEOTIDE SEQUENCE [LARGE SCALE GENOMIC DNA]</scope>
    <source>
        <strain evidence="2">JCM 17064</strain>
    </source>
</reference>
<evidence type="ECO:0000313" key="1">
    <source>
        <dbReference type="EMBL" id="GAA4034083.1"/>
    </source>
</evidence>
<accession>A0ABP7U0Q3</accession>
<proteinExistence type="predicted"/>
<protein>
    <submittedName>
        <fullName evidence="1">Carboxypeptidase-like regulatory domain-containing protein</fullName>
    </submittedName>
</protein>